<evidence type="ECO:0000313" key="2">
    <source>
        <dbReference type="Proteomes" id="UP000184315"/>
    </source>
</evidence>
<keyword evidence="2" id="KW-1185">Reference proteome</keyword>
<sequence>MILRLGRLQSNCGKVLGDLTWDNMDGFTLEFDECKAIYETLQSQNDVLKTALNPLIEENPTFNQSEQLIATLASPLKSALNNGIAQFKRGRML</sequence>
<dbReference type="AlphaFoldDB" id="A0A1J1LJ99"/>
<gene>
    <name evidence="1" type="ORF">PL9214430234</name>
</gene>
<accession>A0A1J1LJ99</accession>
<protein>
    <submittedName>
        <fullName evidence="1">Uncharacterized protein</fullName>
    </submittedName>
</protein>
<dbReference type="STRING" id="671072.PL9214430234"/>
<name>A0A1J1LJ99_9CYAN</name>
<evidence type="ECO:0000313" key="1">
    <source>
        <dbReference type="EMBL" id="CUR32262.1"/>
    </source>
</evidence>
<proteinExistence type="predicted"/>
<dbReference type="EMBL" id="CZDF01000148">
    <property type="protein sequence ID" value="CUR32262.1"/>
    <property type="molecule type" value="Genomic_DNA"/>
</dbReference>
<organism evidence="1 2">
    <name type="scientific">Planktothrix tepida PCC 9214</name>
    <dbReference type="NCBI Taxonomy" id="671072"/>
    <lineage>
        <taxon>Bacteria</taxon>
        <taxon>Bacillati</taxon>
        <taxon>Cyanobacteriota</taxon>
        <taxon>Cyanophyceae</taxon>
        <taxon>Oscillatoriophycideae</taxon>
        <taxon>Oscillatoriales</taxon>
        <taxon>Microcoleaceae</taxon>
        <taxon>Planktothrix</taxon>
    </lineage>
</organism>
<reference evidence="2" key="1">
    <citation type="submission" date="2015-10" db="EMBL/GenBank/DDBJ databases">
        <authorList>
            <person name="Regsiter A."/>
            <person name="william w."/>
        </authorList>
    </citation>
    <scope>NUCLEOTIDE SEQUENCE [LARGE SCALE GENOMIC DNA]</scope>
</reference>
<dbReference type="Proteomes" id="UP000184315">
    <property type="component" value="Unassembled WGS sequence"/>
</dbReference>